<dbReference type="GO" id="GO:0005737">
    <property type="term" value="C:cytoplasm"/>
    <property type="evidence" value="ECO:0007669"/>
    <property type="project" value="TreeGrafter"/>
</dbReference>
<keyword evidence="8" id="KW-0460">Magnesium</keyword>
<comment type="caution">
    <text evidence="14">The sequence shown here is derived from an EMBL/GenBank/DDBJ whole genome shotgun (WGS) entry which is preliminary data.</text>
</comment>
<evidence type="ECO:0000259" key="12">
    <source>
        <dbReference type="Pfam" id="PF02875"/>
    </source>
</evidence>
<name>A0A401LEK5_9FIRM</name>
<dbReference type="InterPro" id="IPR036615">
    <property type="entry name" value="Mur_ligase_C_dom_sf"/>
</dbReference>
<comment type="similarity">
    <text evidence="2 11">Belongs to the folylpolyglutamate synthase family.</text>
</comment>
<dbReference type="GO" id="GO:0008841">
    <property type="term" value="F:dihydrofolate synthase activity"/>
    <property type="evidence" value="ECO:0007669"/>
    <property type="project" value="TreeGrafter"/>
</dbReference>
<dbReference type="RefSeq" id="WP_160117339.1">
    <property type="nucleotide sequence ID" value="NZ_DAVZTY010000040.1"/>
</dbReference>
<dbReference type="Pfam" id="PF08245">
    <property type="entry name" value="Mur_ligase_M"/>
    <property type="match status" value="1"/>
</dbReference>
<dbReference type="PANTHER" id="PTHR11136">
    <property type="entry name" value="FOLYLPOLYGLUTAMATE SYNTHASE-RELATED"/>
    <property type="match status" value="1"/>
</dbReference>
<dbReference type="PANTHER" id="PTHR11136:SF0">
    <property type="entry name" value="DIHYDROFOLATE SYNTHETASE-RELATED"/>
    <property type="match status" value="1"/>
</dbReference>
<keyword evidence="4 11" id="KW-0436">Ligase</keyword>
<dbReference type="OrthoDB" id="9809356at2"/>
<comment type="cofactor">
    <cofactor evidence="1">
        <name>Mg(2+)</name>
        <dbReference type="ChEBI" id="CHEBI:18420"/>
    </cofactor>
</comment>
<dbReference type="PROSITE" id="PS01012">
    <property type="entry name" value="FOLYLPOLYGLU_SYNT_2"/>
    <property type="match status" value="1"/>
</dbReference>
<dbReference type="Gene3D" id="3.40.1190.10">
    <property type="entry name" value="Mur-like, catalytic domain"/>
    <property type="match status" value="1"/>
</dbReference>
<evidence type="ECO:0000256" key="2">
    <source>
        <dbReference type="ARBA" id="ARBA00008276"/>
    </source>
</evidence>
<evidence type="ECO:0000313" key="15">
    <source>
        <dbReference type="Proteomes" id="UP000287361"/>
    </source>
</evidence>
<comment type="catalytic activity">
    <reaction evidence="10">
        <text>(6S)-5,6,7,8-tetrahydrofolyl-(gamma-L-Glu)(n) + L-glutamate + ATP = (6S)-5,6,7,8-tetrahydrofolyl-(gamma-L-Glu)(n+1) + ADP + phosphate + H(+)</text>
        <dbReference type="Rhea" id="RHEA:10580"/>
        <dbReference type="Rhea" id="RHEA-COMP:14738"/>
        <dbReference type="Rhea" id="RHEA-COMP:14740"/>
        <dbReference type="ChEBI" id="CHEBI:15378"/>
        <dbReference type="ChEBI" id="CHEBI:29985"/>
        <dbReference type="ChEBI" id="CHEBI:30616"/>
        <dbReference type="ChEBI" id="CHEBI:43474"/>
        <dbReference type="ChEBI" id="CHEBI:141005"/>
        <dbReference type="ChEBI" id="CHEBI:456216"/>
        <dbReference type="EC" id="6.3.2.17"/>
    </reaction>
</comment>
<evidence type="ECO:0000256" key="4">
    <source>
        <dbReference type="ARBA" id="ARBA00022598"/>
    </source>
</evidence>
<dbReference type="EC" id="6.3.2.17" evidence="3"/>
<dbReference type="Proteomes" id="UP000287361">
    <property type="component" value="Unassembled WGS sequence"/>
</dbReference>
<organism evidence="14 15">
    <name type="scientific">Anaerotignum faecicola</name>
    <dbReference type="NCBI Taxonomy" id="2358141"/>
    <lineage>
        <taxon>Bacteria</taxon>
        <taxon>Bacillati</taxon>
        <taxon>Bacillota</taxon>
        <taxon>Clostridia</taxon>
        <taxon>Lachnospirales</taxon>
        <taxon>Anaerotignaceae</taxon>
        <taxon>Anaerotignum</taxon>
    </lineage>
</organism>
<evidence type="ECO:0000256" key="1">
    <source>
        <dbReference type="ARBA" id="ARBA00001946"/>
    </source>
</evidence>
<dbReference type="GO" id="GO:0046872">
    <property type="term" value="F:metal ion binding"/>
    <property type="evidence" value="ECO:0007669"/>
    <property type="project" value="UniProtKB-KW"/>
</dbReference>
<dbReference type="SUPFAM" id="SSF53244">
    <property type="entry name" value="MurD-like peptide ligases, peptide-binding domain"/>
    <property type="match status" value="1"/>
</dbReference>
<sequence length="433" mass="48160">MNYQECIHYLEEDVGFSSIPGLERIQYLCDLLGNPEQRLPVIHVAGTNGKGSAVAMLSSILKEAGYRVGAYTSPHLERYNERYLLNGAEISDDDFAKEITLMRQLCEKLAAEGKPVPTLFEITTGVAFHYFYEKQVDVLILEVGLGGRFDATNVVPHPLLSLIMSISIDHTDFLGDTIEKIAMEKSGIIKKNCPVVLYSQAELVYNIIKDAAARMDAPFYCLNDAKIRVASQTLEGTVFSVKNKCFSLENLELSLLGTYQLENCLAVLEACLVLNKNGLSIPEGAIRNGLKNARWAGRMELCGRAPLVILDGAHNADGIRQLANSLSVYFKEKKVTLILGILGDKEYRRMAEQILPFAETVILTEPHSERRLDVFSLARSVSDFSGTVEMEKEIEAAYERARTLTPQDGIILCCGSLYMIGAMRTYLKHRKNS</sequence>
<dbReference type="PIRSF" id="PIRSF001563">
    <property type="entry name" value="Folylpolyglu_synth"/>
    <property type="match status" value="1"/>
</dbReference>
<evidence type="ECO:0000256" key="9">
    <source>
        <dbReference type="ARBA" id="ARBA00030592"/>
    </source>
</evidence>
<dbReference type="SUPFAM" id="SSF53623">
    <property type="entry name" value="MurD-like peptide ligases, catalytic domain"/>
    <property type="match status" value="1"/>
</dbReference>
<feature type="domain" description="Mur ligase C-terminal" evidence="12">
    <location>
        <begin position="297"/>
        <end position="416"/>
    </location>
</feature>
<dbReference type="InterPro" id="IPR001645">
    <property type="entry name" value="Folylpolyglutamate_synth"/>
</dbReference>
<evidence type="ECO:0000256" key="8">
    <source>
        <dbReference type="ARBA" id="ARBA00022842"/>
    </source>
</evidence>
<dbReference type="Pfam" id="PF02875">
    <property type="entry name" value="Mur_ligase_C"/>
    <property type="match status" value="1"/>
</dbReference>
<dbReference type="FunFam" id="3.40.1190.10:FF:000011">
    <property type="entry name" value="Folylpolyglutamate synthase/dihydrofolate synthase"/>
    <property type="match status" value="1"/>
</dbReference>
<dbReference type="NCBIfam" id="TIGR01499">
    <property type="entry name" value="folC"/>
    <property type="match status" value="1"/>
</dbReference>
<dbReference type="InterPro" id="IPR013221">
    <property type="entry name" value="Mur_ligase_cen"/>
</dbReference>
<evidence type="ECO:0000256" key="5">
    <source>
        <dbReference type="ARBA" id="ARBA00022723"/>
    </source>
</evidence>
<dbReference type="InterPro" id="IPR036565">
    <property type="entry name" value="Mur-like_cat_sf"/>
</dbReference>
<evidence type="ECO:0000256" key="10">
    <source>
        <dbReference type="ARBA" id="ARBA00047493"/>
    </source>
</evidence>
<proteinExistence type="inferred from homology"/>
<dbReference type="EMBL" id="BHVZ01000004">
    <property type="protein sequence ID" value="GCB30007.1"/>
    <property type="molecule type" value="Genomic_DNA"/>
</dbReference>
<accession>A0A401LEK5</accession>
<keyword evidence="5" id="KW-0479">Metal-binding</keyword>
<evidence type="ECO:0000256" key="7">
    <source>
        <dbReference type="ARBA" id="ARBA00022840"/>
    </source>
</evidence>
<evidence type="ECO:0000313" key="14">
    <source>
        <dbReference type="EMBL" id="GCB30007.1"/>
    </source>
</evidence>
<keyword evidence="15" id="KW-1185">Reference proteome</keyword>
<feature type="domain" description="Mur ligase central" evidence="13">
    <location>
        <begin position="44"/>
        <end position="270"/>
    </location>
</feature>
<dbReference type="PROSITE" id="PS01011">
    <property type="entry name" value="FOLYLPOLYGLU_SYNT_1"/>
    <property type="match status" value="1"/>
</dbReference>
<dbReference type="InterPro" id="IPR004101">
    <property type="entry name" value="Mur_ligase_C"/>
</dbReference>
<gene>
    <name evidence="14" type="primary">folC</name>
    <name evidence="14" type="ORF">KGMB03357_16680</name>
</gene>
<dbReference type="GO" id="GO:0005524">
    <property type="term" value="F:ATP binding"/>
    <property type="evidence" value="ECO:0007669"/>
    <property type="project" value="UniProtKB-KW"/>
</dbReference>
<dbReference type="AlphaFoldDB" id="A0A401LEK5"/>
<evidence type="ECO:0000256" key="6">
    <source>
        <dbReference type="ARBA" id="ARBA00022741"/>
    </source>
</evidence>
<keyword evidence="6 11" id="KW-0547">Nucleotide-binding</keyword>
<dbReference type="InterPro" id="IPR018109">
    <property type="entry name" value="Folylpolyglutamate_synth_CS"/>
</dbReference>
<evidence type="ECO:0000259" key="13">
    <source>
        <dbReference type="Pfam" id="PF08245"/>
    </source>
</evidence>
<dbReference type="Gene3D" id="3.90.190.20">
    <property type="entry name" value="Mur ligase, C-terminal domain"/>
    <property type="match status" value="1"/>
</dbReference>
<protein>
    <recommendedName>
        <fullName evidence="3">tetrahydrofolate synthase</fullName>
        <ecNumber evidence="3">6.3.2.17</ecNumber>
    </recommendedName>
    <alternativeName>
        <fullName evidence="9">Tetrahydrofolylpolyglutamate synthase</fullName>
    </alternativeName>
</protein>
<evidence type="ECO:0000256" key="3">
    <source>
        <dbReference type="ARBA" id="ARBA00013025"/>
    </source>
</evidence>
<reference evidence="14 15" key="1">
    <citation type="submission" date="2018-10" db="EMBL/GenBank/DDBJ databases">
        <title>Draft Genome Sequence of Anaerotignum sp. KCTC 15736.</title>
        <authorList>
            <person name="Choi S.H."/>
            <person name="Kim J.S."/>
            <person name="Kang S.W."/>
            <person name="Lee J.S."/>
            <person name="Park S.H."/>
        </authorList>
    </citation>
    <scope>NUCLEOTIDE SEQUENCE [LARGE SCALE GENOMIC DNA]</scope>
    <source>
        <strain evidence="14 15">KCTC 15736</strain>
    </source>
</reference>
<dbReference type="GO" id="GO:0004326">
    <property type="term" value="F:tetrahydrofolylpolyglutamate synthase activity"/>
    <property type="evidence" value="ECO:0007669"/>
    <property type="project" value="UniProtKB-EC"/>
</dbReference>
<evidence type="ECO:0000256" key="11">
    <source>
        <dbReference type="PIRNR" id="PIRNR001563"/>
    </source>
</evidence>
<keyword evidence="7 11" id="KW-0067">ATP-binding</keyword>
<dbReference type="GeneID" id="86194660"/>